<evidence type="ECO:0000313" key="2">
    <source>
        <dbReference type="EMBL" id="COW70846.1"/>
    </source>
</evidence>
<proteinExistence type="predicted"/>
<accession>A0A655JCC3</accession>
<reference evidence="2 3" key="1">
    <citation type="submission" date="2015-03" db="EMBL/GenBank/DDBJ databases">
        <authorList>
            <consortium name="Pathogen Informatics"/>
        </authorList>
    </citation>
    <scope>NUCLEOTIDE SEQUENCE [LARGE SCALE GENOMIC DNA]</scope>
    <source>
        <strain evidence="2 3">M09401471</strain>
    </source>
</reference>
<evidence type="ECO:0000256" key="1">
    <source>
        <dbReference type="SAM" id="MobiDB-lite"/>
    </source>
</evidence>
<sequence>MPAVTVAPGDDLDVAARPREDGLHHRPCGRRNTQIVNDFPEWHAGPQPFVGPRAHPRRQAELVEPRRRPVRQTDTKNRNQRPGVVDIHRGERDQLRITQRNNTVSGLVGGLTGAGAQRDDAT</sequence>
<gene>
    <name evidence="2" type="ORF">ERS007720_03127</name>
</gene>
<name>A0A655JCC3_MYCTX</name>
<organism evidence="2 3">
    <name type="scientific">Mycobacterium tuberculosis</name>
    <dbReference type="NCBI Taxonomy" id="1773"/>
    <lineage>
        <taxon>Bacteria</taxon>
        <taxon>Bacillati</taxon>
        <taxon>Actinomycetota</taxon>
        <taxon>Actinomycetes</taxon>
        <taxon>Mycobacteriales</taxon>
        <taxon>Mycobacteriaceae</taxon>
        <taxon>Mycobacterium</taxon>
        <taxon>Mycobacterium tuberculosis complex</taxon>
    </lineage>
</organism>
<dbReference type="Proteomes" id="UP000044938">
    <property type="component" value="Unassembled WGS sequence"/>
</dbReference>
<feature type="compositionally biased region" description="Polar residues" evidence="1">
    <location>
        <begin position="96"/>
        <end position="105"/>
    </location>
</feature>
<protein>
    <submittedName>
        <fullName evidence="2">Uncharacterized protein</fullName>
    </submittedName>
</protein>
<feature type="region of interest" description="Disordered" evidence="1">
    <location>
        <begin position="46"/>
        <end position="122"/>
    </location>
</feature>
<feature type="compositionally biased region" description="Basic and acidic residues" evidence="1">
    <location>
        <begin position="86"/>
        <end position="95"/>
    </location>
</feature>
<evidence type="ECO:0000313" key="3">
    <source>
        <dbReference type="Proteomes" id="UP000044938"/>
    </source>
</evidence>
<dbReference type="EMBL" id="CSAJ01000468">
    <property type="protein sequence ID" value="COW70846.1"/>
    <property type="molecule type" value="Genomic_DNA"/>
</dbReference>
<feature type="compositionally biased region" description="Basic and acidic residues" evidence="1">
    <location>
        <begin position="58"/>
        <end position="77"/>
    </location>
</feature>
<dbReference type="AlphaFoldDB" id="A0A655JCC3"/>